<name>A0A0F9AC46_9ZZZZ</name>
<reference evidence="1" key="1">
    <citation type="journal article" date="2015" name="Nature">
        <title>Complex archaea that bridge the gap between prokaryotes and eukaryotes.</title>
        <authorList>
            <person name="Spang A."/>
            <person name="Saw J.H."/>
            <person name="Jorgensen S.L."/>
            <person name="Zaremba-Niedzwiedzka K."/>
            <person name="Martijn J."/>
            <person name="Lind A.E."/>
            <person name="van Eijk R."/>
            <person name="Schleper C."/>
            <person name="Guy L."/>
            <person name="Ettema T.J."/>
        </authorList>
    </citation>
    <scope>NUCLEOTIDE SEQUENCE</scope>
</reference>
<gene>
    <name evidence="1" type="ORF">LCGC14_2590510</name>
</gene>
<dbReference type="AlphaFoldDB" id="A0A0F9AC46"/>
<dbReference type="EMBL" id="LAZR01043469">
    <property type="protein sequence ID" value="KKL06990.1"/>
    <property type="molecule type" value="Genomic_DNA"/>
</dbReference>
<proteinExistence type="predicted"/>
<accession>A0A0F9AC46</accession>
<protein>
    <submittedName>
        <fullName evidence="1">Uncharacterized protein</fullName>
    </submittedName>
</protein>
<comment type="caution">
    <text evidence="1">The sequence shown here is derived from an EMBL/GenBank/DDBJ whole genome shotgun (WGS) entry which is preliminary data.</text>
</comment>
<evidence type="ECO:0000313" key="1">
    <source>
        <dbReference type="EMBL" id="KKL06990.1"/>
    </source>
</evidence>
<organism evidence="1">
    <name type="scientific">marine sediment metagenome</name>
    <dbReference type="NCBI Taxonomy" id="412755"/>
    <lineage>
        <taxon>unclassified sequences</taxon>
        <taxon>metagenomes</taxon>
        <taxon>ecological metagenomes</taxon>
    </lineage>
</organism>
<sequence length="47" mass="5324">MCECCIWKNAGTETKEKEAKPEIKEKKAGTEIKEKNTDKLVALNVKD</sequence>